<evidence type="ECO:0000313" key="4">
    <source>
        <dbReference type="Proteomes" id="UP000324907"/>
    </source>
</evidence>
<evidence type="ECO:0000256" key="1">
    <source>
        <dbReference type="SAM" id="MobiDB-lite"/>
    </source>
</evidence>
<dbReference type="AlphaFoldDB" id="A0A5A8CD85"/>
<proteinExistence type="predicted"/>
<dbReference type="Proteomes" id="UP000324907">
    <property type="component" value="Unassembled WGS sequence"/>
</dbReference>
<accession>A0A5A8CD85</accession>
<sequence length="257" mass="26165">MAVGCNSIAGTLTLLAASTRLSWVCARAELAGEVSSVSRASDGGTVTVVFARPESAVKAATLFPHAPGPDAAASHPSLYGAPRFGPMGPAPEPRQASRVPAYGQFMRPHRGPAARVPVSSEHSASGVPSGAGVRAEGPGLSRTAFEQRGLVSSPLMLPGADFSASLAFASLSDALPVASSASRPRDTRTFDTKLTDALRGPNHAATWQEGGTAGGAEERWGSEIQLAGPSPEGPASIHQPWLLAPLGSGHPGDRHAT</sequence>
<gene>
    <name evidence="3" type="ORF">FNF28_07186</name>
</gene>
<name>A0A5A8CD85_CAFRO</name>
<dbReference type="EMBL" id="VLTL01000223">
    <property type="protein sequence ID" value="KAA0150942.1"/>
    <property type="molecule type" value="Genomic_DNA"/>
</dbReference>
<feature type="region of interest" description="Disordered" evidence="1">
    <location>
        <begin position="225"/>
        <end position="257"/>
    </location>
</feature>
<feature type="signal peptide" evidence="2">
    <location>
        <begin position="1"/>
        <end position="26"/>
    </location>
</feature>
<reference evidence="3 4" key="1">
    <citation type="submission" date="2019-07" db="EMBL/GenBank/DDBJ databases">
        <title>Genomes of Cafeteria roenbergensis.</title>
        <authorList>
            <person name="Fischer M.G."/>
            <person name="Hackl T."/>
            <person name="Roman M."/>
        </authorList>
    </citation>
    <scope>NUCLEOTIDE SEQUENCE [LARGE SCALE GENOMIC DNA]</scope>
    <source>
        <strain evidence="3 4">RCC970-E3</strain>
    </source>
</reference>
<comment type="caution">
    <text evidence="3">The sequence shown here is derived from an EMBL/GenBank/DDBJ whole genome shotgun (WGS) entry which is preliminary data.</text>
</comment>
<protein>
    <submittedName>
        <fullName evidence="3">Uncharacterized protein</fullName>
    </submittedName>
</protein>
<keyword evidence="2" id="KW-0732">Signal</keyword>
<feature type="region of interest" description="Disordered" evidence="1">
    <location>
        <begin position="110"/>
        <end position="138"/>
    </location>
</feature>
<organism evidence="3 4">
    <name type="scientific">Cafeteria roenbergensis</name>
    <name type="common">Marine flagellate</name>
    <dbReference type="NCBI Taxonomy" id="33653"/>
    <lineage>
        <taxon>Eukaryota</taxon>
        <taxon>Sar</taxon>
        <taxon>Stramenopiles</taxon>
        <taxon>Bigyra</taxon>
        <taxon>Opalozoa</taxon>
        <taxon>Bicosoecida</taxon>
        <taxon>Cafeteriaceae</taxon>
        <taxon>Cafeteria</taxon>
    </lineage>
</organism>
<evidence type="ECO:0000256" key="2">
    <source>
        <dbReference type="SAM" id="SignalP"/>
    </source>
</evidence>
<evidence type="ECO:0000313" key="3">
    <source>
        <dbReference type="EMBL" id="KAA0150942.1"/>
    </source>
</evidence>
<feature type="chain" id="PRO_5022707919" evidence="2">
    <location>
        <begin position="27"/>
        <end position="257"/>
    </location>
</feature>